<evidence type="ECO:0000313" key="1">
    <source>
        <dbReference type="EMBL" id="KAH7937475.1"/>
    </source>
</evidence>
<evidence type="ECO:0000313" key="2">
    <source>
        <dbReference type="Proteomes" id="UP000821865"/>
    </source>
</evidence>
<organism evidence="1 2">
    <name type="scientific">Dermacentor silvarum</name>
    <name type="common">Tick</name>
    <dbReference type="NCBI Taxonomy" id="543639"/>
    <lineage>
        <taxon>Eukaryota</taxon>
        <taxon>Metazoa</taxon>
        <taxon>Ecdysozoa</taxon>
        <taxon>Arthropoda</taxon>
        <taxon>Chelicerata</taxon>
        <taxon>Arachnida</taxon>
        <taxon>Acari</taxon>
        <taxon>Parasitiformes</taxon>
        <taxon>Ixodida</taxon>
        <taxon>Ixodoidea</taxon>
        <taxon>Ixodidae</taxon>
        <taxon>Rhipicephalinae</taxon>
        <taxon>Dermacentor</taxon>
    </lineage>
</organism>
<dbReference type="EMBL" id="CM023477">
    <property type="protein sequence ID" value="KAH7937475.1"/>
    <property type="molecule type" value="Genomic_DNA"/>
</dbReference>
<comment type="caution">
    <text evidence="1">The sequence shown here is derived from an EMBL/GenBank/DDBJ whole genome shotgun (WGS) entry which is preliminary data.</text>
</comment>
<gene>
    <name evidence="1" type="ORF">HPB49_012650</name>
</gene>
<accession>A0ACB8C9E6</accession>
<keyword evidence="2" id="KW-1185">Reference proteome</keyword>
<protein>
    <submittedName>
        <fullName evidence="1">Uncharacterized protein</fullName>
    </submittedName>
</protein>
<reference evidence="1" key="1">
    <citation type="submission" date="2020-05" db="EMBL/GenBank/DDBJ databases">
        <title>Large-scale comparative analyses of tick genomes elucidate their genetic diversity and vector capacities.</title>
        <authorList>
            <person name="Jia N."/>
            <person name="Wang J."/>
            <person name="Shi W."/>
            <person name="Du L."/>
            <person name="Sun Y."/>
            <person name="Zhan W."/>
            <person name="Jiang J."/>
            <person name="Wang Q."/>
            <person name="Zhang B."/>
            <person name="Ji P."/>
            <person name="Sakyi L.B."/>
            <person name="Cui X."/>
            <person name="Yuan T."/>
            <person name="Jiang B."/>
            <person name="Yang W."/>
            <person name="Lam T.T.-Y."/>
            <person name="Chang Q."/>
            <person name="Ding S."/>
            <person name="Wang X."/>
            <person name="Zhu J."/>
            <person name="Ruan X."/>
            <person name="Zhao L."/>
            <person name="Wei J."/>
            <person name="Que T."/>
            <person name="Du C."/>
            <person name="Cheng J."/>
            <person name="Dai P."/>
            <person name="Han X."/>
            <person name="Huang E."/>
            <person name="Gao Y."/>
            <person name="Liu J."/>
            <person name="Shao H."/>
            <person name="Ye R."/>
            <person name="Li L."/>
            <person name="Wei W."/>
            <person name="Wang X."/>
            <person name="Wang C."/>
            <person name="Yang T."/>
            <person name="Huo Q."/>
            <person name="Li W."/>
            <person name="Guo W."/>
            <person name="Chen H."/>
            <person name="Zhou L."/>
            <person name="Ni X."/>
            <person name="Tian J."/>
            <person name="Zhou Y."/>
            <person name="Sheng Y."/>
            <person name="Liu T."/>
            <person name="Pan Y."/>
            <person name="Xia L."/>
            <person name="Li J."/>
            <person name="Zhao F."/>
            <person name="Cao W."/>
        </authorList>
    </citation>
    <scope>NUCLEOTIDE SEQUENCE</scope>
    <source>
        <strain evidence="1">Dsil-2018</strain>
    </source>
</reference>
<dbReference type="Proteomes" id="UP000821865">
    <property type="component" value="Chromosome 8"/>
</dbReference>
<sequence length="400" mass="45403">MEQLRIKRGFVRRAITKAISTIDALLSDEATPVPVLHLHLKLVLAKQEELVAFYREIQETLMDADLEADFSTAFEYERKVSFTKTSVRLATEHSPRILVGPTTQPASPPYPAASSPHPDSRPWRLSPTLPCQSCTSRALLGSDLAYLSWSAKKVIESIRLAEANYDVAVKVLSDRFDRCDMLVDDHLDHLLAIAPIRSSADLDKLRNVYDEITSHTSALEGLRVSADEYAAVLRRVIMKNLPRDLGILCHQRLKEASLSNHDDTAAVTEDKSQQVKQLITFLRIQFEAREEGTVDQASSSTSQHLHQRETRHLQWFYQLKSTLTRTFCSGVALHYATTDALATSRRSVGPRLGQTQKITLICHTGRCVPHRHRERLLHRRPMLRFTSHRLGSYNCAPWFY</sequence>
<proteinExistence type="predicted"/>
<name>A0ACB8C9E6_DERSI</name>